<sequence>MKVWHDRGVPDSEAPAPETSRVDADAGVGTAAVAGVTALVVGVVLGGAALGGPLLYAAAILLAQLALVGTWCVVTRPPGTVGTAVVGALTALAADAVALATGRGGAGALVAVLACAFGATTFHQLARGVARRNVTESFGSTLTVAVAVIALAATVALRQADEAHLVTLIAVAAALGMVVARLADLVVPRPTVHEDVPRGIAGPVLGSAVAAGGSALGVTLGLDLPLGPATLVGWLVGTAAVLADLGVDLARAGRIAAGGPATSGPGGAALGPLVAFAVAAPIGYLVGLTL</sequence>
<protein>
    <recommendedName>
        <fullName evidence="5">Phosphatidate cytidylyltransferase</fullName>
    </recommendedName>
</protein>
<feature type="region of interest" description="Disordered" evidence="1">
    <location>
        <begin position="1"/>
        <end position="21"/>
    </location>
</feature>
<feature type="transmembrane region" description="Helical" evidence="2">
    <location>
        <begin position="268"/>
        <end position="287"/>
    </location>
</feature>
<feature type="transmembrane region" description="Helical" evidence="2">
    <location>
        <begin position="163"/>
        <end position="187"/>
    </location>
</feature>
<evidence type="ECO:0000256" key="1">
    <source>
        <dbReference type="SAM" id="MobiDB-lite"/>
    </source>
</evidence>
<evidence type="ECO:0000256" key="2">
    <source>
        <dbReference type="SAM" id="Phobius"/>
    </source>
</evidence>
<keyword evidence="2" id="KW-1133">Transmembrane helix</keyword>
<reference evidence="4" key="1">
    <citation type="journal article" date="2019" name="Int. J. Syst. Evol. Microbiol.">
        <title>The Global Catalogue of Microorganisms (GCM) 10K type strain sequencing project: providing services to taxonomists for standard genome sequencing and annotation.</title>
        <authorList>
            <consortium name="The Broad Institute Genomics Platform"/>
            <consortium name="The Broad Institute Genome Sequencing Center for Infectious Disease"/>
            <person name="Wu L."/>
            <person name="Ma J."/>
        </authorList>
    </citation>
    <scope>NUCLEOTIDE SEQUENCE [LARGE SCALE GENOMIC DNA]</scope>
    <source>
        <strain evidence="4">JCM 10425</strain>
    </source>
</reference>
<evidence type="ECO:0000313" key="3">
    <source>
        <dbReference type="EMBL" id="GAA0231306.1"/>
    </source>
</evidence>
<feature type="transmembrane region" description="Helical" evidence="2">
    <location>
        <begin position="81"/>
        <end position="100"/>
    </location>
</feature>
<organism evidence="3 4">
    <name type="scientific">Cryptosporangium japonicum</name>
    <dbReference type="NCBI Taxonomy" id="80872"/>
    <lineage>
        <taxon>Bacteria</taxon>
        <taxon>Bacillati</taxon>
        <taxon>Actinomycetota</taxon>
        <taxon>Actinomycetes</taxon>
        <taxon>Cryptosporangiales</taxon>
        <taxon>Cryptosporangiaceae</taxon>
        <taxon>Cryptosporangium</taxon>
    </lineage>
</organism>
<dbReference type="Proteomes" id="UP001500967">
    <property type="component" value="Unassembled WGS sequence"/>
</dbReference>
<evidence type="ECO:0000313" key="4">
    <source>
        <dbReference type="Proteomes" id="UP001500967"/>
    </source>
</evidence>
<keyword evidence="4" id="KW-1185">Reference proteome</keyword>
<keyword evidence="2" id="KW-0812">Transmembrane</keyword>
<feature type="transmembrane region" description="Helical" evidence="2">
    <location>
        <begin position="54"/>
        <end position="74"/>
    </location>
</feature>
<feature type="transmembrane region" description="Helical" evidence="2">
    <location>
        <begin position="106"/>
        <end position="126"/>
    </location>
</feature>
<feature type="compositionally biased region" description="Basic and acidic residues" evidence="1">
    <location>
        <begin position="1"/>
        <end position="10"/>
    </location>
</feature>
<feature type="transmembrane region" description="Helical" evidence="2">
    <location>
        <begin position="26"/>
        <end position="48"/>
    </location>
</feature>
<feature type="transmembrane region" description="Helical" evidence="2">
    <location>
        <begin position="138"/>
        <end position="157"/>
    </location>
</feature>
<dbReference type="EMBL" id="BAAAGX010000006">
    <property type="protein sequence ID" value="GAA0231306.1"/>
    <property type="molecule type" value="Genomic_DNA"/>
</dbReference>
<feature type="transmembrane region" description="Helical" evidence="2">
    <location>
        <begin position="199"/>
        <end position="220"/>
    </location>
</feature>
<gene>
    <name evidence="3" type="ORF">GCM10009539_15910</name>
</gene>
<proteinExistence type="predicted"/>
<accession>A0ABP3DIT2</accession>
<evidence type="ECO:0008006" key="5">
    <source>
        <dbReference type="Google" id="ProtNLM"/>
    </source>
</evidence>
<keyword evidence="2" id="KW-0472">Membrane</keyword>
<comment type="caution">
    <text evidence="3">The sequence shown here is derived from an EMBL/GenBank/DDBJ whole genome shotgun (WGS) entry which is preliminary data.</text>
</comment>
<name>A0ABP3DIT2_9ACTN</name>